<evidence type="ECO:0000256" key="1">
    <source>
        <dbReference type="ARBA" id="ARBA00004651"/>
    </source>
</evidence>
<dbReference type="EMBL" id="JBHUOP010000001">
    <property type="protein sequence ID" value="MFD2839380.1"/>
    <property type="molecule type" value="Genomic_DNA"/>
</dbReference>
<keyword evidence="2" id="KW-1003">Cell membrane</keyword>
<dbReference type="InterPro" id="IPR027379">
    <property type="entry name" value="CLS_N"/>
</dbReference>
<evidence type="ECO:0000256" key="4">
    <source>
        <dbReference type="ARBA" id="ARBA00022989"/>
    </source>
</evidence>
<gene>
    <name evidence="8" type="ORF">ACFSYH_02180</name>
</gene>
<comment type="subcellular location">
    <subcellularLocation>
        <location evidence="1">Cell membrane</location>
        <topology evidence="1">Multi-pass membrane protein</topology>
    </subcellularLocation>
</comment>
<feature type="domain" description="Cardiolipin synthase N-terminal" evidence="7">
    <location>
        <begin position="22"/>
        <end position="65"/>
    </location>
</feature>
<keyword evidence="5 6" id="KW-0472">Membrane</keyword>
<evidence type="ECO:0000256" key="6">
    <source>
        <dbReference type="SAM" id="Phobius"/>
    </source>
</evidence>
<organism evidence="8 9">
    <name type="scientific">Populibacterium corticicola</name>
    <dbReference type="NCBI Taxonomy" id="1812826"/>
    <lineage>
        <taxon>Bacteria</taxon>
        <taxon>Bacillati</taxon>
        <taxon>Actinomycetota</taxon>
        <taxon>Actinomycetes</taxon>
        <taxon>Micrococcales</taxon>
        <taxon>Jonesiaceae</taxon>
        <taxon>Populibacterium</taxon>
    </lineage>
</organism>
<accession>A0ABW5XDJ6</accession>
<dbReference type="Pfam" id="PF13396">
    <property type="entry name" value="PLDc_N"/>
    <property type="match status" value="1"/>
</dbReference>
<evidence type="ECO:0000256" key="5">
    <source>
        <dbReference type="ARBA" id="ARBA00023136"/>
    </source>
</evidence>
<evidence type="ECO:0000256" key="3">
    <source>
        <dbReference type="ARBA" id="ARBA00022692"/>
    </source>
</evidence>
<keyword evidence="4 6" id="KW-1133">Transmembrane helix</keyword>
<comment type="caution">
    <text evidence="8">The sequence shown here is derived from an EMBL/GenBank/DDBJ whole genome shotgun (WGS) entry which is preliminary data.</text>
</comment>
<evidence type="ECO:0000313" key="8">
    <source>
        <dbReference type="EMBL" id="MFD2839380.1"/>
    </source>
</evidence>
<feature type="transmembrane region" description="Helical" evidence="6">
    <location>
        <begin position="6"/>
        <end position="31"/>
    </location>
</feature>
<keyword evidence="3 6" id="KW-0812">Transmembrane</keyword>
<dbReference type="RefSeq" id="WP_377464845.1">
    <property type="nucleotide sequence ID" value="NZ_JBHUOP010000001.1"/>
</dbReference>
<feature type="transmembrane region" description="Helical" evidence="6">
    <location>
        <begin position="43"/>
        <end position="63"/>
    </location>
</feature>
<name>A0ABW5XDJ6_9MICO</name>
<evidence type="ECO:0000313" key="9">
    <source>
        <dbReference type="Proteomes" id="UP001597391"/>
    </source>
</evidence>
<proteinExistence type="predicted"/>
<sequence>MADIAGVLVGLIWVAIAVGGLVLFIWALVDVLKTNFRNDTHKILWILVVLLATFIGPVLWLVWGRKNA</sequence>
<reference evidence="9" key="1">
    <citation type="journal article" date="2019" name="Int. J. Syst. Evol. Microbiol.">
        <title>The Global Catalogue of Microorganisms (GCM) 10K type strain sequencing project: providing services to taxonomists for standard genome sequencing and annotation.</title>
        <authorList>
            <consortium name="The Broad Institute Genomics Platform"/>
            <consortium name="The Broad Institute Genome Sequencing Center for Infectious Disease"/>
            <person name="Wu L."/>
            <person name="Ma J."/>
        </authorList>
    </citation>
    <scope>NUCLEOTIDE SEQUENCE [LARGE SCALE GENOMIC DNA]</scope>
    <source>
        <strain evidence="9">KCTC 33576</strain>
    </source>
</reference>
<evidence type="ECO:0000259" key="7">
    <source>
        <dbReference type="Pfam" id="PF13396"/>
    </source>
</evidence>
<keyword evidence="9" id="KW-1185">Reference proteome</keyword>
<evidence type="ECO:0000256" key="2">
    <source>
        <dbReference type="ARBA" id="ARBA00022475"/>
    </source>
</evidence>
<dbReference type="Proteomes" id="UP001597391">
    <property type="component" value="Unassembled WGS sequence"/>
</dbReference>
<protein>
    <submittedName>
        <fullName evidence="8">PLDc N-terminal domain-containing protein</fullName>
    </submittedName>
</protein>